<gene>
    <name evidence="3" type="ORF">NCTC10126_00217</name>
    <name evidence="2" type="ORF">NPA07_01275</name>
</gene>
<evidence type="ECO:0000313" key="3">
    <source>
        <dbReference type="EMBL" id="VDR41734.1"/>
    </source>
</evidence>
<reference evidence="2" key="2">
    <citation type="submission" date="2022-07" db="EMBL/GenBank/DDBJ databases">
        <title>Complete genome of Mycoplasma caviae type strain G122.</title>
        <authorList>
            <person name="Spergser J."/>
        </authorList>
    </citation>
    <scope>NUCLEOTIDE SEQUENCE</scope>
    <source>
        <strain evidence="2">G122</strain>
    </source>
</reference>
<dbReference type="EMBL" id="CP101806">
    <property type="protein sequence ID" value="UUD35489.1"/>
    <property type="molecule type" value="Genomic_DNA"/>
</dbReference>
<evidence type="ECO:0000313" key="2">
    <source>
        <dbReference type="EMBL" id="UUD35489.1"/>
    </source>
</evidence>
<accession>A0A3P8KAN8</accession>
<dbReference type="Proteomes" id="UP000280036">
    <property type="component" value="Unassembled WGS sequence"/>
</dbReference>
<keyword evidence="5" id="KW-1185">Reference proteome</keyword>
<sequence>MKKTKIFLSLASLSSVGSLALCTISCNPYAQRQLTDEVSPLINLKLDTKLKVSDFYNPTKSQVEELKENIAFFDRSKIQDNIAVKKPIEYSNDYKIVDFGIEKMKSVQTDVVLIRIRVKKGNITSSTIYKKLNGFAEDESTIKYSVELSTHFSDKRFDLAHLLAYSQDKGEEYLSTQGIGASDEEKEKLEKFKQLVETAKAKGNDVLKAHANKILKFSIPFSKYFLDKVEIKKLEANSKKISVTFSYDVNEITYDEATKTPTVKKVTTMTDFSRDFEIPEI</sequence>
<dbReference type="RefSeq" id="WP_126118007.1">
    <property type="nucleotide sequence ID" value="NZ_CP101806.1"/>
</dbReference>
<reference evidence="3 4" key="1">
    <citation type="submission" date="2018-12" db="EMBL/GenBank/DDBJ databases">
        <authorList>
            <consortium name="Pathogen Informatics"/>
        </authorList>
    </citation>
    <scope>NUCLEOTIDE SEQUENCE [LARGE SCALE GENOMIC DNA]</scope>
    <source>
        <strain evidence="3 4">NCTC10126</strain>
    </source>
</reference>
<evidence type="ECO:0000256" key="1">
    <source>
        <dbReference type="SAM" id="SignalP"/>
    </source>
</evidence>
<evidence type="ECO:0008006" key="6">
    <source>
        <dbReference type="Google" id="ProtNLM"/>
    </source>
</evidence>
<dbReference type="AlphaFoldDB" id="A0A3P8KAN8"/>
<dbReference type="EMBL" id="UZVY01000001">
    <property type="protein sequence ID" value="VDR41734.1"/>
    <property type="molecule type" value="Genomic_DNA"/>
</dbReference>
<dbReference type="Proteomes" id="UP001058569">
    <property type="component" value="Chromosome"/>
</dbReference>
<organism evidence="3 4">
    <name type="scientific">Mycoplasmopsis caviae</name>
    <dbReference type="NCBI Taxonomy" id="55603"/>
    <lineage>
        <taxon>Bacteria</taxon>
        <taxon>Bacillati</taxon>
        <taxon>Mycoplasmatota</taxon>
        <taxon>Mycoplasmoidales</taxon>
        <taxon>Metamycoplasmataceae</taxon>
        <taxon>Mycoplasmopsis</taxon>
    </lineage>
</organism>
<protein>
    <recommendedName>
        <fullName evidence="6">Lipoprotein</fullName>
    </recommendedName>
</protein>
<evidence type="ECO:0000313" key="4">
    <source>
        <dbReference type="Proteomes" id="UP000280036"/>
    </source>
</evidence>
<feature type="signal peptide" evidence="1">
    <location>
        <begin position="1"/>
        <end position="20"/>
    </location>
</feature>
<name>A0A3P8KAN8_9BACT</name>
<feature type="chain" id="PRO_5018129458" description="Lipoprotein" evidence="1">
    <location>
        <begin position="21"/>
        <end position="281"/>
    </location>
</feature>
<evidence type="ECO:0000313" key="5">
    <source>
        <dbReference type="Proteomes" id="UP001058569"/>
    </source>
</evidence>
<proteinExistence type="predicted"/>
<keyword evidence="1" id="KW-0732">Signal</keyword>